<dbReference type="InterPro" id="IPR004099">
    <property type="entry name" value="Pyr_nucl-diS_OxRdtase_dimer"/>
</dbReference>
<feature type="domain" description="Pyridine nucleotide-disulphide oxidoreductase dimerisation" evidence="14">
    <location>
        <begin position="345"/>
        <end position="456"/>
    </location>
</feature>
<dbReference type="OrthoDB" id="230580at2"/>
<dbReference type="InterPro" id="IPR023753">
    <property type="entry name" value="FAD/NAD-binding_dom"/>
</dbReference>
<dbReference type="Pfam" id="PF02852">
    <property type="entry name" value="Pyr_redox_dim"/>
    <property type="match status" value="1"/>
</dbReference>
<dbReference type="GO" id="GO:0004148">
    <property type="term" value="F:dihydrolipoyl dehydrogenase (NADH) activity"/>
    <property type="evidence" value="ECO:0007669"/>
    <property type="project" value="TreeGrafter"/>
</dbReference>
<keyword evidence="9" id="KW-0521">NADP</keyword>
<evidence type="ECO:0000256" key="12">
    <source>
        <dbReference type="ARBA" id="ARBA00031183"/>
    </source>
</evidence>
<dbReference type="SUPFAM" id="SSF55424">
    <property type="entry name" value="FAD/NAD-linked reductases, dimerisation (C-terminal) domain"/>
    <property type="match status" value="1"/>
</dbReference>
<dbReference type="NCBIfam" id="NF003585">
    <property type="entry name" value="PRK05249.1"/>
    <property type="match status" value="1"/>
</dbReference>
<keyword evidence="10 16" id="KW-0560">Oxidoreductase</keyword>
<dbReference type="GO" id="GO:0006103">
    <property type="term" value="P:2-oxoglutarate metabolic process"/>
    <property type="evidence" value="ECO:0007669"/>
    <property type="project" value="TreeGrafter"/>
</dbReference>
<dbReference type="SUPFAM" id="SSF51905">
    <property type="entry name" value="FAD/NAD(P)-binding domain"/>
    <property type="match status" value="1"/>
</dbReference>
<feature type="binding site" evidence="13">
    <location>
        <position position="310"/>
    </location>
    <ligand>
        <name>FAD</name>
        <dbReference type="ChEBI" id="CHEBI:57692"/>
    </ligand>
</feature>
<dbReference type="InterPro" id="IPR001100">
    <property type="entry name" value="Pyr_nuc-diS_OxRdtase"/>
</dbReference>
<dbReference type="PANTHER" id="PTHR22912:SF93">
    <property type="entry name" value="SOLUBLE PYRIDINE NUCLEOTIDE TRANSHYDROGENASE"/>
    <property type="match status" value="1"/>
</dbReference>
<reference evidence="16 17" key="1">
    <citation type="submission" date="2019-02" db="EMBL/GenBank/DDBJ databases">
        <title>Deep-cultivation of Planctomycetes and their phenomic and genomic characterization uncovers novel biology.</title>
        <authorList>
            <person name="Wiegand S."/>
            <person name="Jogler M."/>
            <person name="Boedeker C."/>
            <person name="Pinto D."/>
            <person name="Vollmers J."/>
            <person name="Rivas-Marin E."/>
            <person name="Kohn T."/>
            <person name="Peeters S.H."/>
            <person name="Heuer A."/>
            <person name="Rast P."/>
            <person name="Oberbeckmann S."/>
            <person name="Bunk B."/>
            <person name="Jeske O."/>
            <person name="Meyerdierks A."/>
            <person name="Storesund J.E."/>
            <person name="Kallscheuer N."/>
            <person name="Luecker S."/>
            <person name="Lage O.M."/>
            <person name="Pohl T."/>
            <person name="Merkel B.J."/>
            <person name="Hornburger P."/>
            <person name="Mueller R.-W."/>
            <person name="Bruemmer F."/>
            <person name="Labrenz M."/>
            <person name="Spormann A.M."/>
            <person name="Op den Camp H."/>
            <person name="Overmann J."/>
            <person name="Amann R."/>
            <person name="Jetten M.S.M."/>
            <person name="Mascher T."/>
            <person name="Medema M.H."/>
            <person name="Devos D.P."/>
            <person name="Kaster A.-K."/>
            <person name="Ovreas L."/>
            <person name="Rohde M."/>
            <person name="Galperin M.Y."/>
            <person name="Jogler C."/>
        </authorList>
    </citation>
    <scope>NUCLEOTIDE SEQUENCE [LARGE SCALE GENOMIC DNA]</scope>
    <source>
        <strain evidence="16 17">ETA_A8</strain>
    </source>
</reference>
<dbReference type="Gene3D" id="3.30.390.30">
    <property type="match status" value="1"/>
</dbReference>
<dbReference type="PANTHER" id="PTHR22912">
    <property type="entry name" value="DISULFIDE OXIDOREDUCTASE"/>
    <property type="match status" value="1"/>
</dbReference>
<protein>
    <recommendedName>
        <fullName evidence="5">Soluble pyridine nucleotide transhydrogenase</fullName>
        <ecNumber evidence="4">1.6.1.1</ecNumber>
    </recommendedName>
    <alternativeName>
        <fullName evidence="12">NAD(P)(+) transhydrogenase [B-specific]</fullName>
    </alternativeName>
</protein>
<sequence length="465" mass="51200">MTQYDVDVLVIGTGPGGEGAAMQAVKQGLRTAVVERFHRVGGGCTHWGTIPSKALRFAIFQLLEVNSNRLLRDAGYNLELTFPQLRRSAENVIQLQEDMRRGFYDKNDARLIHGEAKFIDPHTVEISDARGLVEKITAAHVVLAVGARPYRPPDIDFKHPRIFDSDTILNLPATPKTITVYGAGVVGCEYASMFRNLGCKINLVNTRQQLLEFLDDEICDALSYHLRETGVLIRHGEAYEKVEGLSDGVVLHLKSGKKLKTDILLWANGRTGNTDRLGLESVGLKADSRGQLAVDESYRTSTPNIYAVGDVTGYPALASAAYMQGRAAVLHINGDECASLLAKDIPTGIYTSPEISSIGKSERELTTEGVPYEVGHAQFKSLARAQITGRRVGMLKLLFHRETLQVLGVHCFGVNAAEIIHIGQAIMMQPPPHNTLMYFINTTFNYPTMAEAYRVAALNGYNRLF</sequence>
<evidence type="ECO:0000256" key="4">
    <source>
        <dbReference type="ARBA" id="ARBA00012772"/>
    </source>
</evidence>
<dbReference type="GO" id="GO:0003957">
    <property type="term" value="F:NAD(P)+ transhydrogenase (Si-specific) activity"/>
    <property type="evidence" value="ECO:0007669"/>
    <property type="project" value="UniProtKB-EC"/>
</dbReference>
<evidence type="ECO:0000259" key="14">
    <source>
        <dbReference type="Pfam" id="PF02852"/>
    </source>
</evidence>
<evidence type="ECO:0000313" key="16">
    <source>
        <dbReference type="EMBL" id="QDU26844.1"/>
    </source>
</evidence>
<keyword evidence="7" id="KW-0285">Flavoprotein</keyword>
<dbReference type="InterPro" id="IPR016156">
    <property type="entry name" value="FAD/NAD-linked_Rdtase_dimer_sf"/>
</dbReference>
<comment type="subcellular location">
    <subcellularLocation>
        <location evidence="2">Cytoplasm</location>
    </subcellularLocation>
</comment>
<evidence type="ECO:0000313" key="17">
    <source>
        <dbReference type="Proteomes" id="UP000315017"/>
    </source>
</evidence>
<dbReference type="InterPro" id="IPR050151">
    <property type="entry name" value="Class-I_Pyr_Nuc-Dis_Oxidored"/>
</dbReference>
<keyword evidence="6" id="KW-0963">Cytoplasm</keyword>
<evidence type="ECO:0000256" key="9">
    <source>
        <dbReference type="ARBA" id="ARBA00022857"/>
    </source>
</evidence>
<dbReference type="FunFam" id="3.50.50.60:FF:000008">
    <property type="entry name" value="Soluble pyridine nucleotide transhydrogenase"/>
    <property type="match status" value="1"/>
</dbReference>
<dbReference type="GO" id="GO:0050660">
    <property type="term" value="F:flavin adenine dinucleotide binding"/>
    <property type="evidence" value="ECO:0007669"/>
    <property type="project" value="TreeGrafter"/>
</dbReference>
<accession>A0A517Y9D6</accession>
<evidence type="ECO:0000256" key="3">
    <source>
        <dbReference type="ARBA" id="ARBA00007532"/>
    </source>
</evidence>
<dbReference type="Pfam" id="PF07992">
    <property type="entry name" value="Pyr_redox_2"/>
    <property type="match status" value="1"/>
</dbReference>
<feature type="binding site" evidence="13">
    <location>
        <position position="269"/>
    </location>
    <ligand>
        <name>NAD(+)</name>
        <dbReference type="ChEBI" id="CHEBI:57540"/>
    </ligand>
</feature>
<feature type="binding site" evidence="13">
    <location>
        <begin position="182"/>
        <end position="189"/>
    </location>
    <ligand>
        <name>NAD(+)</name>
        <dbReference type="ChEBI" id="CHEBI:57540"/>
    </ligand>
</feature>
<dbReference type="GO" id="GO:0005829">
    <property type="term" value="C:cytosol"/>
    <property type="evidence" value="ECO:0007669"/>
    <property type="project" value="TreeGrafter"/>
</dbReference>
<dbReference type="PRINTS" id="PR00368">
    <property type="entry name" value="FADPNR"/>
</dbReference>
<evidence type="ECO:0000256" key="7">
    <source>
        <dbReference type="ARBA" id="ARBA00022630"/>
    </source>
</evidence>
<dbReference type="KEGG" id="aagg:ETAA8_19270"/>
<evidence type="ECO:0000256" key="13">
    <source>
        <dbReference type="PIRSR" id="PIRSR000350-3"/>
    </source>
</evidence>
<dbReference type="RefSeq" id="WP_145087698.1">
    <property type="nucleotide sequence ID" value="NZ_CP036274.1"/>
</dbReference>
<dbReference type="Proteomes" id="UP000315017">
    <property type="component" value="Chromosome"/>
</dbReference>
<evidence type="ECO:0000256" key="11">
    <source>
        <dbReference type="ARBA" id="ARBA00023027"/>
    </source>
</evidence>
<dbReference type="EC" id="1.6.1.1" evidence="4"/>
<keyword evidence="8 13" id="KW-0274">FAD</keyword>
<gene>
    <name evidence="16" type="primary">sthA</name>
    <name evidence="16" type="ORF">ETAA8_19270</name>
</gene>
<evidence type="ECO:0000256" key="1">
    <source>
        <dbReference type="ARBA" id="ARBA00002842"/>
    </source>
</evidence>
<keyword evidence="17" id="KW-1185">Reference proteome</keyword>
<organism evidence="16 17">
    <name type="scientific">Anatilimnocola aggregata</name>
    <dbReference type="NCBI Taxonomy" id="2528021"/>
    <lineage>
        <taxon>Bacteria</taxon>
        <taxon>Pseudomonadati</taxon>
        <taxon>Planctomycetota</taxon>
        <taxon>Planctomycetia</taxon>
        <taxon>Pirellulales</taxon>
        <taxon>Pirellulaceae</taxon>
        <taxon>Anatilimnocola</taxon>
    </lineage>
</organism>
<feature type="domain" description="FAD/NAD(P)-binding" evidence="15">
    <location>
        <begin position="7"/>
        <end position="325"/>
    </location>
</feature>
<keyword evidence="13" id="KW-0547">Nucleotide-binding</keyword>
<evidence type="ECO:0000256" key="6">
    <source>
        <dbReference type="ARBA" id="ARBA00022490"/>
    </source>
</evidence>
<dbReference type="AlphaFoldDB" id="A0A517Y9D6"/>
<evidence type="ECO:0000256" key="5">
    <source>
        <dbReference type="ARBA" id="ARBA00016603"/>
    </source>
</evidence>
<evidence type="ECO:0000256" key="10">
    <source>
        <dbReference type="ARBA" id="ARBA00023002"/>
    </source>
</evidence>
<evidence type="ECO:0000256" key="2">
    <source>
        <dbReference type="ARBA" id="ARBA00004496"/>
    </source>
</evidence>
<name>A0A517Y9D6_9BACT</name>
<dbReference type="Gene3D" id="3.50.50.60">
    <property type="entry name" value="FAD/NAD(P)-binding domain"/>
    <property type="match status" value="2"/>
</dbReference>
<feature type="binding site" evidence="13">
    <location>
        <position position="53"/>
    </location>
    <ligand>
        <name>FAD</name>
        <dbReference type="ChEBI" id="CHEBI:57692"/>
    </ligand>
</feature>
<comment type="function">
    <text evidence="1">Conversion of NADPH, generated by peripheral catabolic pathways, to NADH, which can enter the respiratory chain for energy generation.</text>
</comment>
<evidence type="ECO:0000256" key="8">
    <source>
        <dbReference type="ARBA" id="ARBA00022827"/>
    </source>
</evidence>
<dbReference type="PRINTS" id="PR00411">
    <property type="entry name" value="PNDRDTASEI"/>
</dbReference>
<keyword evidence="11 13" id="KW-0520">NAD</keyword>
<comment type="cofactor">
    <cofactor evidence="13">
        <name>FAD</name>
        <dbReference type="ChEBI" id="CHEBI:57692"/>
    </cofactor>
    <text evidence="13">Binds 1 FAD per subunit.</text>
</comment>
<evidence type="ECO:0000259" key="15">
    <source>
        <dbReference type="Pfam" id="PF07992"/>
    </source>
</evidence>
<dbReference type="FunFam" id="3.30.390.30:FF:000002">
    <property type="entry name" value="Soluble pyridine nucleotide transhydrogenase"/>
    <property type="match status" value="1"/>
</dbReference>
<dbReference type="PIRSF" id="PIRSF000350">
    <property type="entry name" value="Mercury_reductase_MerA"/>
    <property type="match status" value="1"/>
</dbReference>
<dbReference type="EMBL" id="CP036274">
    <property type="protein sequence ID" value="QDU26844.1"/>
    <property type="molecule type" value="Genomic_DNA"/>
</dbReference>
<proteinExistence type="inferred from homology"/>
<comment type="similarity">
    <text evidence="3">Belongs to the class-I pyridine nucleotide-disulfide oxidoreductase family.</text>
</comment>
<dbReference type="InterPro" id="IPR036188">
    <property type="entry name" value="FAD/NAD-bd_sf"/>
</dbReference>